<sequence length="108" mass="12014">METFIDIIAQWPNDAALAEDAGVKPSLVIVWRHRNSIPANRWLEVVRGAAQRRLPVTLEVLAWAAAARPRGAQRIKRPRRPYRKRTGASRRAKTAAAPREAEAQGAAD</sequence>
<keyword evidence="3" id="KW-1185">Reference proteome</keyword>
<dbReference type="AlphaFoldDB" id="A0A3S0WVY4"/>
<proteinExistence type="predicted"/>
<dbReference type="InterPro" id="IPR010982">
    <property type="entry name" value="Lambda_DNA-bd_dom_sf"/>
</dbReference>
<dbReference type="EMBL" id="RZIJ01000027">
    <property type="protein sequence ID" value="RUQ65168.1"/>
    <property type="molecule type" value="Genomic_DNA"/>
</dbReference>
<feature type="compositionally biased region" description="Basic residues" evidence="1">
    <location>
        <begin position="71"/>
        <end position="93"/>
    </location>
</feature>
<name>A0A3S0WVY4_9PROT</name>
<dbReference type="OrthoDB" id="7307633at2"/>
<dbReference type="GO" id="GO:0003677">
    <property type="term" value="F:DNA binding"/>
    <property type="evidence" value="ECO:0007669"/>
    <property type="project" value="InterPro"/>
</dbReference>
<gene>
    <name evidence="2" type="ORF">EJ913_25830</name>
</gene>
<evidence type="ECO:0000256" key="1">
    <source>
        <dbReference type="SAM" id="MobiDB-lite"/>
    </source>
</evidence>
<dbReference type="Proteomes" id="UP000280346">
    <property type="component" value="Unassembled WGS sequence"/>
</dbReference>
<feature type="compositionally biased region" description="Low complexity" evidence="1">
    <location>
        <begin position="94"/>
        <end position="108"/>
    </location>
</feature>
<reference evidence="2 3" key="1">
    <citation type="submission" date="2018-12" db="EMBL/GenBank/DDBJ databases">
        <authorList>
            <person name="Yang Y."/>
        </authorList>
    </citation>
    <scope>NUCLEOTIDE SEQUENCE [LARGE SCALE GENOMIC DNA]</scope>
    <source>
        <strain evidence="2 3">GSF71</strain>
    </source>
</reference>
<protein>
    <submittedName>
        <fullName evidence="2">Uncharacterized protein</fullName>
    </submittedName>
</protein>
<evidence type="ECO:0000313" key="2">
    <source>
        <dbReference type="EMBL" id="RUQ65168.1"/>
    </source>
</evidence>
<feature type="region of interest" description="Disordered" evidence="1">
    <location>
        <begin position="69"/>
        <end position="108"/>
    </location>
</feature>
<comment type="caution">
    <text evidence="2">The sequence shown here is derived from an EMBL/GenBank/DDBJ whole genome shotgun (WGS) entry which is preliminary data.</text>
</comment>
<dbReference type="RefSeq" id="WP_127003363.1">
    <property type="nucleotide sequence ID" value="NZ_CP173192.1"/>
</dbReference>
<organism evidence="2 3">
    <name type="scientific">Azospirillum doebereinerae</name>
    <dbReference type="NCBI Taxonomy" id="92933"/>
    <lineage>
        <taxon>Bacteria</taxon>
        <taxon>Pseudomonadati</taxon>
        <taxon>Pseudomonadota</taxon>
        <taxon>Alphaproteobacteria</taxon>
        <taxon>Rhodospirillales</taxon>
        <taxon>Azospirillaceae</taxon>
        <taxon>Azospirillum</taxon>
    </lineage>
</organism>
<accession>A0A3S0WVY4</accession>
<dbReference type="Gene3D" id="1.10.260.40">
    <property type="entry name" value="lambda repressor-like DNA-binding domains"/>
    <property type="match status" value="1"/>
</dbReference>
<evidence type="ECO:0000313" key="3">
    <source>
        <dbReference type="Proteomes" id="UP000280346"/>
    </source>
</evidence>